<feature type="transmembrane region" description="Helical" evidence="1">
    <location>
        <begin position="55"/>
        <end position="79"/>
    </location>
</feature>
<evidence type="ECO:0000313" key="2">
    <source>
        <dbReference type="EMBL" id="KAJ0978485.1"/>
    </source>
</evidence>
<name>A0A9D5CRH9_9LILI</name>
<proteinExistence type="predicted"/>
<dbReference type="AlphaFoldDB" id="A0A9D5CRH9"/>
<keyword evidence="1" id="KW-1133">Transmembrane helix</keyword>
<dbReference type="EMBL" id="JAGGNH010000003">
    <property type="protein sequence ID" value="KAJ0978485.1"/>
    <property type="molecule type" value="Genomic_DNA"/>
</dbReference>
<organism evidence="2 3">
    <name type="scientific">Dioscorea zingiberensis</name>
    <dbReference type="NCBI Taxonomy" id="325984"/>
    <lineage>
        <taxon>Eukaryota</taxon>
        <taxon>Viridiplantae</taxon>
        <taxon>Streptophyta</taxon>
        <taxon>Embryophyta</taxon>
        <taxon>Tracheophyta</taxon>
        <taxon>Spermatophyta</taxon>
        <taxon>Magnoliopsida</taxon>
        <taxon>Liliopsida</taxon>
        <taxon>Dioscoreales</taxon>
        <taxon>Dioscoreaceae</taxon>
        <taxon>Dioscorea</taxon>
    </lineage>
</organism>
<sequence>MSLSVSAVSSSASPFDRVIQMRPIPFPTSHRFLLGGVYAFSTPASLPRLDPFYCALRTILGLCGGWGSSFLVAFITSAVRKAEAAAKGRALIFGFKEAFVGLLSQSTVTTEEPAATDIRNLFWIVPPRCLALSLSYLRPFLPY</sequence>
<evidence type="ECO:0000313" key="3">
    <source>
        <dbReference type="Proteomes" id="UP001085076"/>
    </source>
</evidence>
<accession>A0A9D5CRH9</accession>
<protein>
    <submittedName>
        <fullName evidence="2">Uncharacterized protein</fullName>
    </submittedName>
</protein>
<keyword evidence="1" id="KW-0812">Transmembrane</keyword>
<reference evidence="2" key="2">
    <citation type="journal article" date="2022" name="Hortic Res">
        <title>The genome of Dioscorea zingiberensis sheds light on the biosynthesis, origin and evolution of the medicinally important diosgenin saponins.</title>
        <authorList>
            <person name="Li Y."/>
            <person name="Tan C."/>
            <person name="Li Z."/>
            <person name="Guo J."/>
            <person name="Li S."/>
            <person name="Chen X."/>
            <person name="Wang C."/>
            <person name="Dai X."/>
            <person name="Yang H."/>
            <person name="Song W."/>
            <person name="Hou L."/>
            <person name="Xu J."/>
            <person name="Tong Z."/>
            <person name="Xu A."/>
            <person name="Yuan X."/>
            <person name="Wang W."/>
            <person name="Yang Q."/>
            <person name="Chen L."/>
            <person name="Sun Z."/>
            <person name="Wang K."/>
            <person name="Pan B."/>
            <person name="Chen J."/>
            <person name="Bao Y."/>
            <person name="Liu F."/>
            <person name="Qi X."/>
            <person name="Gang D.R."/>
            <person name="Wen J."/>
            <person name="Li J."/>
        </authorList>
    </citation>
    <scope>NUCLEOTIDE SEQUENCE</scope>
    <source>
        <strain evidence="2">Dzin_1.0</strain>
    </source>
</reference>
<gene>
    <name evidence="2" type="ORF">J5N97_013959</name>
</gene>
<reference evidence="2" key="1">
    <citation type="submission" date="2021-03" db="EMBL/GenBank/DDBJ databases">
        <authorList>
            <person name="Li Z."/>
            <person name="Yang C."/>
        </authorList>
    </citation>
    <scope>NUCLEOTIDE SEQUENCE</scope>
    <source>
        <strain evidence="2">Dzin_1.0</strain>
        <tissue evidence="2">Leaf</tissue>
    </source>
</reference>
<evidence type="ECO:0000256" key="1">
    <source>
        <dbReference type="SAM" id="Phobius"/>
    </source>
</evidence>
<keyword evidence="3" id="KW-1185">Reference proteome</keyword>
<keyword evidence="1" id="KW-0472">Membrane</keyword>
<dbReference type="Proteomes" id="UP001085076">
    <property type="component" value="Miscellaneous, Linkage group lg03"/>
</dbReference>
<comment type="caution">
    <text evidence="2">The sequence shown here is derived from an EMBL/GenBank/DDBJ whole genome shotgun (WGS) entry which is preliminary data.</text>
</comment>